<comment type="function">
    <text evidence="2">Antitoxin component of a type II toxin-antitoxin (TA) system.</text>
</comment>
<dbReference type="RefSeq" id="WP_059757025.1">
    <property type="nucleotide sequence ID" value="NZ_LDUG01000034.1"/>
</dbReference>
<gene>
    <name evidence="3" type="ORF">ABW22_12220</name>
</gene>
<proteinExistence type="inferred from homology"/>
<comment type="similarity">
    <text evidence="1 2">Belongs to the phD/YefM antitoxin family.</text>
</comment>
<dbReference type="EMBL" id="LDUG01000034">
    <property type="protein sequence ID" value="KVW94618.1"/>
    <property type="molecule type" value="Genomic_DNA"/>
</dbReference>
<evidence type="ECO:0000313" key="3">
    <source>
        <dbReference type="EMBL" id="KVW94618.1"/>
    </source>
</evidence>
<dbReference type="OrthoDB" id="9800503at2"/>
<protein>
    <recommendedName>
        <fullName evidence="2">Antitoxin</fullName>
    </recommendedName>
</protein>
<comment type="caution">
    <text evidence="3">The sequence shown here is derived from an EMBL/GenBank/DDBJ whole genome shotgun (WGS) entry which is preliminary data.</text>
</comment>
<organism evidence="3 4">
    <name type="scientific">Thiobacillus denitrificans</name>
    <dbReference type="NCBI Taxonomy" id="36861"/>
    <lineage>
        <taxon>Bacteria</taxon>
        <taxon>Pseudomonadati</taxon>
        <taxon>Pseudomonadota</taxon>
        <taxon>Betaproteobacteria</taxon>
        <taxon>Nitrosomonadales</taxon>
        <taxon>Thiobacillaceae</taxon>
        <taxon>Thiobacillus</taxon>
    </lineage>
</organism>
<evidence type="ECO:0000256" key="1">
    <source>
        <dbReference type="ARBA" id="ARBA00009981"/>
    </source>
</evidence>
<dbReference type="AlphaFoldDB" id="A0A106BLZ6"/>
<evidence type="ECO:0000313" key="4">
    <source>
        <dbReference type="Proteomes" id="UP000064243"/>
    </source>
</evidence>
<dbReference type="NCBIfam" id="TIGR01552">
    <property type="entry name" value="phd_fam"/>
    <property type="match status" value="1"/>
</dbReference>
<dbReference type="PATRIC" id="fig|36861.3.peg.2222"/>
<dbReference type="Gene3D" id="3.40.1620.10">
    <property type="entry name" value="YefM-like domain"/>
    <property type="match status" value="1"/>
</dbReference>
<name>A0A106BLZ6_THIDE</name>
<accession>A0A106BLZ6</accession>
<reference evidence="3 4" key="1">
    <citation type="journal article" date="2015" name="Appl. Environ. Microbiol.">
        <title>Aerobic and Anaerobic Thiosulfate Oxidation by a Cold-Adapted, Subglacial Chemoautotroph.</title>
        <authorList>
            <person name="Harrold Z.R."/>
            <person name="Skidmore M.L."/>
            <person name="Hamilton T.L."/>
            <person name="Desch L."/>
            <person name="Amada K."/>
            <person name="van Gelder W."/>
            <person name="Glover K."/>
            <person name="Roden E.E."/>
            <person name="Boyd E.S."/>
        </authorList>
    </citation>
    <scope>NUCLEOTIDE SEQUENCE [LARGE SCALE GENOMIC DNA]</scope>
    <source>
        <strain evidence="3 4">RG</strain>
    </source>
</reference>
<dbReference type="InterPro" id="IPR036165">
    <property type="entry name" value="YefM-like_sf"/>
</dbReference>
<dbReference type="Pfam" id="PF02604">
    <property type="entry name" value="PhdYeFM_antitox"/>
    <property type="match status" value="1"/>
</dbReference>
<evidence type="ECO:0000256" key="2">
    <source>
        <dbReference type="RuleBase" id="RU362080"/>
    </source>
</evidence>
<dbReference type="Proteomes" id="UP000064243">
    <property type="component" value="Unassembled WGS sequence"/>
</dbReference>
<keyword evidence="4" id="KW-1185">Reference proteome</keyword>
<sequence>MDLPATEFKAKCLAYLDQVAQTHASITLTKHGRAVARLVPVDDAEPVVFGRLAGTVQVRGDLIRPIDEAWEADA</sequence>
<dbReference type="InterPro" id="IPR006442">
    <property type="entry name" value="Antitoxin_Phd/YefM"/>
</dbReference>
<dbReference type="SUPFAM" id="SSF143120">
    <property type="entry name" value="YefM-like"/>
    <property type="match status" value="1"/>
</dbReference>